<dbReference type="InterPro" id="IPR001854">
    <property type="entry name" value="Ribosomal_uL29"/>
</dbReference>
<dbReference type="FunFam" id="1.10.287.310:FF:000001">
    <property type="entry name" value="50S ribosomal protein L29"/>
    <property type="match status" value="1"/>
</dbReference>
<keyword evidence="3 5" id="KW-0687">Ribonucleoprotein</keyword>
<dbReference type="NCBIfam" id="TIGR00012">
    <property type="entry name" value="L29"/>
    <property type="match status" value="1"/>
</dbReference>
<name>A0A523YM05_UNCAE</name>
<dbReference type="GO" id="GO:0022625">
    <property type="term" value="C:cytosolic large ribosomal subunit"/>
    <property type="evidence" value="ECO:0007669"/>
    <property type="project" value="TreeGrafter"/>
</dbReference>
<dbReference type="Proteomes" id="UP000316925">
    <property type="component" value="Unassembled WGS sequence"/>
</dbReference>
<dbReference type="Pfam" id="PF00831">
    <property type="entry name" value="Ribosomal_L29"/>
    <property type="match status" value="1"/>
</dbReference>
<evidence type="ECO:0000313" key="6">
    <source>
        <dbReference type="EMBL" id="TET92594.1"/>
    </source>
</evidence>
<accession>A0A523YM05</accession>
<evidence type="ECO:0000256" key="5">
    <source>
        <dbReference type="HAMAP-Rule" id="MF_00374"/>
    </source>
</evidence>
<dbReference type="HAMAP" id="MF_00374">
    <property type="entry name" value="Ribosomal_uL29"/>
    <property type="match status" value="1"/>
</dbReference>
<dbReference type="Gene3D" id="1.10.287.310">
    <property type="match status" value="1"/>
</dbReference>
<dbReference type="PANTHER" id="PTHR10916:SF0">
    <property type="entry name" value="LARGE RIBOSOMAL SUBUNIT PROTEIN UL29C"/>
    <property type="match status" value="1"/>
</dbReference>
<gene>
    <name evidence="5" type="primary">rpmC</name>
    <name evidence="6" type="ORF">E3J33_03470</name>
</gene>
<proteinExistence type="inferred from homology"/>
<dbReference type="CDD" id="cd00427">
    <property type="entry name" value="Ribosomal_L29_HIP"/>
    <property type="match status" value="1"/>
</dbReference>
<evidence type="ECO:0000256" key="3">
    <source>
        <dbReference type="ARBA" id="ARBA00023274"/>
    </source>
</evidence>
<dbReference type="GO" id="GO:0006412">
    <property type="term" value="P:translation"/>
    <property type="evidence" value="ECO:0007669"/>
    <property type="project" value="UniProtKB-UniRule"/>
</dbReference>
<comment type="caution">
    <text evidence="6">The sequence shown here is derived from an EMBL/GenBank/DDBJ whole genome shotgun (WGS) entry which is preliminary data.</text>
</comment>
<dbReference type="InterPro" id="IPR018254">
    <property type="entry name" value="Ribosomal_uL29_CS"/>
</dbReference>
<keyword evidence="2 5" id="KW-0689">Ribosomal protein</keyword>
<dbReference type="AlphaFoldDB" id="A0A523YM05"/>
<evidence type="ECO:0000256" key="2">
    <source>
        <dbReference type="ARBA" id="ARBA00022980"/>
    </source>
</evidence>
<evidence type="ECO:0000256" key="1">
    <source>
        <dbReference type="ARBA" id="ARBA00009254"/>
    </source>
</evidence>
<dbReference type="EMBL" id="SOIJ01000196">
    <property type="protein sequence ID" value="TET92594.1"/>
    <property type="molecule type" value="Genomic_DNA"/>
</dbReference>
<comment type="similarity">
    <text evidence="1 5">Belongs to the universal ribosomal protein uL29 family.</text>
</comment>
<dbReference type="InterPro" id="IPR050063">
    <property type="entry name" value="Ribosomal_protein_uL29"/>
</dbReference>
<reference evidence="6 7" key="1">
    <citation type="submission" date="2019-03" db="EMBL/GenBank/DDBJ databases">
        <title>Metabolic potential of uncultured bacteria and archaea associated with petroleum seepage in deep-sea sediments.</title>
        <authorList>
            <person name="Dong X."/>
            <person name="Hubert C."/>
        </authorList>
    </citation>
    <scope>NUCLEOTIDE SEQUENCE [LARGE SCALE GENOMIC DNA]</scope>
    <source>
        <strain evidence="6">E29_bin28</strain>
    </source>
</reference>
<dbReference type="PROSITE" id="PS00579">
    <property type="entry name" value="RIBOSOMAL_L29"/>
    <property type="match status" value="1"/>
</dbReference>
<sequence>MKIEELRDLSRGDLFQRFKELKAELFSLRVQAAQGRTANPAQIRKVRKTIARVKTLLSEK</sequence>
<dbReference type="GO" id="GO:0003735">
    <property type="term" value="F:structural constituent of ribosome"/>
    <property type="evidence" value="ECO:0007669"/>
    <property type="project" value="InterPro"/>
</dbReference>
<dbReference type="PANTHER" id="PTHR10916">
    <property type="entry name" value="60S RIBOSOMAL PROTEIN L35/50S RIBOSOMAL PROTEIN L29"/>
    <property type="match status" value="1"/>
</dbReference>
<evidence type="ECO:0000256" key="4">
    <source>
        <dbReference type="ARBA" id="ARBA00035204"/>
    </source>
</evidence>
<protein>
    <recommendedName>
        <fullName evidence="4 5">Large ribosomal subunit protein uL29</fullName>
    </recommendedName>
</protein>
<organism evidence="6 7">
    <name type="scientific">Aerophobetes bacterium</name>
    <dbReference type="NCBI Taxonomy" id="2030807"/>
    <lineage>
        <taxon>Bacteria</taxon>
        <taxon>Candidatus Aerophobota</taxon>
    </lineage>
</organism>
<dbReference type="InterPro" id="IPR036049">
    <property type="entry name" value="Ribosomal_uL29_sf"/>
</dbReference>
<evidence type="ECO:0000313" key="7">
    <source>
        <dbReference type="Proteomes" id="UP000316925"/>
    </source>
</evidence>
<dbReference type="SUPFAM" id="SSF46561">
    <property type="entry name" value="Ribosomal protein L29 (L29p)"/>
    <property type="match status" value="1"/>
</dbReference>